<evidence type="ECO:0000313" key="2">
    <source>
        <dbReference type="EMBL" id="MFC4857252.1"/>
    </source>
</evidence>
<sequence length="127" mass="14648">MFATTSWFDQPPSRIGRPRPVESSHRDRKHQMDWKELFITVANVAYDAAQIVTVNRWLGLDDDSAHQAVVSFVQQQSAAEIDAMDILLLRTASTYLDVNARHRLVKFYALFKCAETLRYNQFRGFPA</sequence>
<accession>A0ABV9S9T7</accession>
<keyword evidence="3" id="KW-1185">Reference proteome</keyword>
<evidence type="ECO:0000256" key="1">
    <source>
        <dbReference type="SAM" id="MobiDB-lite"/>
    </source>
</evidence>
<proteinExistence type="predicted"/>
<comment type="caution">
    <text evidence="2">The sequence shown here is derived from an EMBL/GenBank/DDBJ whole genome shotgun (WGS) entry which is preliminary data.</text>
</comment>
<dbReference type="Proteomes" id="UP001595859">
    <property type="component" value="Unassembled WGS sequence"/>
</dbReference>
<feature type="compositionally biased region" description="Basic and acidic residues" evidence="1">
    <location>
        <begin position="19"/>
        <end position="29"/>
    </location>
</feature>
<organism evidence="2 3">
    <name type="scientific">Actinophytocola glycyrrhizae</name>
    <dbReference type="NCBI Taxonomy" id="2044873"/>
    <lineage>
        <taxon>Bacteria</taxon>
        <taxon>Bacillati</taxon>
        <taxon>Actinomycetota</taxon>
        <taxon>Actinomycetes</taxon>
        <taxon>Pseudonocardiales</taxon>
        <taxon>Pseudonocardiaceae</taxon>
    </lineage>
</organism>
<dbReference type="EMBL" id="JBHSIS010000017">
    <property type="protein sequence ID" value="MFC4857252.1"/>
    <property type="molecule type" value="Genomic_DNA"/>
</dbReference>
<protein>
    <submittedName>
        <fullName evidence="2">Uncharacterized protein</fullName>
    </submittedName>
</protein>
<dbReference type="RefSeq" id="WP_378059240.1">
    <property type="nucleotide sequence ID" value="NZ_JBHSIS010000017.1"/>
</dbReference>
<feature type="region of interest" description="Disordered" evidence="1">
    <location>
        <begin position="1"/>
        <end position="29"/>
    </location>
</feature>
<name>A0ABV9S9T7_9PSEU</name>
<gene>
    <name evidence="2" type="ORF">ACFPCV_27465</name>
</gene>
<evidence type="ECO:0000313" key="3">
    <source>
        <dbReference type="Proteomes" id="UP001595859"/>
    </source>
</evidence>
<reference evidence="3" key="1">
    <citation type="journal article" date="2019" name="Int. J. Syst. Evol. Microbiol.">
        <title>The Global Catalogue of Microorganisms (GCM) 10K type strain sequencing project: providing services to taxonomists for standard genome sequencing and annotation.</title>
        <authorList>
            <consortium name="The Broad Institute Genomics Platform"/>
            <consortium name="The Broad Institute Genome Sequencing Center for Infectious Disease"/>
            <person name="Wu L."/>
            <person name="Ma J."/>
        </authorList>
    </citation>
    <scope>NUCLEOTIDE SEQUENCE [LARGE SCALE GENOMIC DNA]</scope>
    <source>
        <strain evidence="3">ZS-22-S1</strain>
    </source>
</reference>